<proteinExistence type="predicted"/>
<keyword evidence="2" id="KW-0812">Transmembrane</keyword>
<feature type="coiled-coil region" evidence="1">
    <location>
        <begin position="46"/>
        <end position="119"/>
    </location>
</feature>
<dbReference type="AlphaFoldDB" id="A0AB73AA07"/>
<organism evidence="3 4">
    <name type="scientific">Enterococcus faecium SD2A-2</name>
    <dbReference type="NCBI Taxonomy" id="1244154"/>
    <lineage>
        <taxon>Bacteria</taxon>
        <taxon>Bacillati</taxon>
        <taxon>Bacillota</taxon>
        <taxon>Bacilli</taxon>
        <taxon>Lactobacillales</taxon>
        <taxon>Enterococcaceae</taxon>
        <taxon>Enterococcus</taxon>
    </lineage>
</organism>
<sequence>MDGSEVSNLHIEQQHLAMIVTALITAVGTFLATKSTNKVTLENENIKNATSLYEQYKELNQQLQQKVDKLENKVEKLQEKYEKEINFYKDKIEQLDGQIDALLSEREILIEENKRLKKKVAQPMKGGG</sequence>
<evidence type="ECO:0000256" key="2">
    <source>
        <dbReference type="SAM" id="Phobius"/>
    </source>
</evidence>
<reference evidence="3 4" key="1">
    <citation type="submission" date="2013-06" db="EMBL/GenBank/DDBJ databases">
        <authorList>
            <person name="Weinstock G."/>
            <person name="Sodergren E."/>
            <person name="Lobos E.A."/>
            <person name="Fulton L."/>
            <person name="Fulton R."/>
            <person name="Courtney L."/>
            <person name="Fronick C."/>
            <person name="O'Laughlin M."/>
            <person name="Godfrey J."/>
            <person name="Wilson R.M."/>
            <person name="Miner T."/>
            <person name="Farmer C."/>
            <person name="Delehaunty K."/>
            <person name="Cordes M."/>
            <person name="Minx P."/>
            <person name="Tomlinson C."/>
            <person name="Chen J."/>
            <person name="Wollam A."/>
            <person name="Pepin K.H."/>
            <person name="Bhonagiri V."/>
            <person name="Zhang X."/>
            <person name="Warren W."/>
            <person name="Mitreva M."/>
            <person name="Mardis E.R."/>
            <person name="Wilson R.K."/>
        </authorList>
    </citation>
    <scope>NUCLEOTIDE SEQUENCE [LARGE SCALE GENOMIC DNA]</scope>
    <source>
        <strain evidence="3 4">SD2A-2</strain>
    </source>
</reference>
<dbReference type="Proteomes" id="UP000014622">
    <property type="component" value="Unassembled WGS sequence"/>
</dbReference>
<comment type="caution">
    <text evidence="3">The sequence shown here is derived from an EMBL/GenBank/DDBJ whole genome shotgun (WGS) entry which is preliminary data.</text>
</comment>
<accession>A0AB73AA07</accession>
<feature type="transmembrane region" description="Helical" evidence="2">
    <location>
        <begin position="15"/>
        <end position="33"/>
    </location>
</feature>
<evidence type="ECO:0000256" key="1">
    <source>
        <dbReference type="SAM" id="Coils"/>
    </source>
</evidence>
<evidence type="ECO:0000313" key="3">
    <source>
        <dbReference type="EMBL" id="EPI13385.1"/>
    </source>
</evidence>
<keyword evidence="2" id="KW-0472">Membrane</keyword>
<gene>
    <name evidence="3" type="ORF">D356_01247</name>
</gene>
<dbReference type="EMBL" id="ATIT01000076">
    <property type="protein sequence ID" value="EPI13385.1"/>
    <property type="molecule type" value="Genomic_DNA"/>
</dbReference>
<keyword evidence="2" id="KW-1133">Transmembrane helix</keyword>
<keyword evidence="1" id="KW-0175">Coiled coil</keyword>
<name>A0AB73AA07_ENTFC</name>
<evidence type="ECO:0000313" key="4">
    <source>
        <dbReference type="Proteomes" id="UP000014622"/>
    </source>
</evidence>
<protein>
    <submittedName>
        <fullName evidence="3">Uncharacterized protein</fullName>
    </submittedName>
</protein>